<comment type="similarity">
    <text evidence="2">Belongs to the IFI6/IFI27 family.</text>
</comment>
<evidence type="ECO:0000313" key="6">
    <source>
        <dbReference type="EMBL" id="EPS97649.1"/>
    </source>
</evidence>
<dbReference type="eggNOG" id="ENOG502SG36">
    <property type="taxonomic scope" value="Eukaryota"/>
</dbReference>
<evidence type="ECO:0000256" key="5">
    <source>
        <dbReference type="ARBA" id="ARBA00023136"/>
    </source>
</evidence>
<sequence>MPTDANVKCHGCDELLQEDDTALGTPCLANASVKIWPCKHVYHIICCDEGVKRCPICLAVRNKVTLLTAGGLTIGAALAPEVAPAALGLVGFTSIGPVAGSMAAAMQSSIGNVAAGSLFATAQSISMGGAIPTIVSGIGGLTGAGLGRLSVKVTRLVKAKL</sequence>
<gene>
    <name evidence="6" type="ORF">FOMPIDRAFT_1024943</name>
</gene>
<proteinExistence type="inferred from homology"/>
<keyword evidence="7" id="KW-1185">Reference proteome</keyword>
<evidence type="ECO:0008006" key="8">
    <source>
        <dbReference type="Google" id="ProtNLM"/>
    </source>
</evidence>
<name>S8FGX1_FOMSC</name>
<dbReference type="AlphaFoldDB" id="S8FGX1"/>
<dbReference type="InterPro" id="IPR038213">
    <property type="entry name" value="IFI6/IFI27-like_sf"/>
</dbReference>
<comment type="subcellular location">
    <subcellularLocation>
        <location evidence="1">Membrane</location>
        <topology evidence="1">Multi-pass membrane protein</topology>
    </subcellularLocation>
</comment>
<evidence type="ECO:0000256" key="1">
    <source>
        <dbReference type="ARBA" id="ARBA00004141"/>
    </source>
</evidence>
<evidence type="ECO:0000256" key="4">
    <source>
        <dbReference type="ARBA" id="ARBA00022989"/>
    </source>
</evidence>
<organism evidence="6 7">
    <name type="scientific">Fomitopsis schrenkii</name>
    <name type="common">Brown rot fungus</name>
    <dbReference type="NCBI Taxonomy" id="2126942"/>
    <lineage>
        <taxon>Eukaryota</taxon>
        <taxon>Fungi</taxon>
        <taxon>Dikarya</taxon>
        <taxon>Basidiomycota</taxon>
        <taxon>Agaricomycotina</taxon>
        <taxon>Agaricomycetes</taxon>
        <taxon>Polyporales</taxon>
        <taxon>Fomitopsis</taxon>
    </lineage>
</organism>
<dbReference type="PANTHER" id="PTHR16932">
    <property type="entry name" value="INTERFERON ALPHA-INDUCIBLE PROTEIN 27"/>
    <property type="match status" value="1"/>
</dbReference>
<keyword evidence="3" id="KW-0812">Transmembrane</keyword>
<keyword evidence="5" id="KW-0472">Membrane</keyword>
<dbReference type="OrthoDB" id="440424at2759"/>
<dbReference type="GO" id="GO:0016020">
    <property type="term" value="C:membrane"/>
    <property type="evidence" value="ECO:0007669"/>
    <property type="project" value="UniProtKB-SubCell"/>
</dbReference>
<evidence type="ECO:0000256" key="2">
    <source>
        <dbReference type="ARBA" id="ARBA00007262"/>
    </source>
</evidence>
<dbReference type="InterPro" id="IPR009311">
    <property type="entry name" value="IFI6/IFI27-like"/>
</dbReference>
<dbReference type="Pfam" id="PF06140">
    <property type="entry name" value="Ifi-6-16"/>
    <property type="match status" value="1"/>
</dbReference>
<dbReference type="InParanoid" id="S8FGX1"/>
<dbReference type="PANTHER" id="PTHR16932:SF18">
    <property type="entry name" value="INTERFERON, ALPHA-INDUCIBLE PROTEIN 27-LIKE 2"/>
    <property type="match status" value="1"/>
</dbReference>
<reference evidence="6 7" key="1">
    <citation type="journal article" date="2012" name="Science">
        <title>The Paleozoic origin of enzymatic lignin decomposition reconstructed from 31 fungal genomes.</title>
        <authorList>
            <person name="Floudas D."/>
            <person name="Binder M."/>
            <person name="Riley R."/>
            <person name="Barry K."/>
            <person name="Blanchette R.A."/>
            <person name="Henrissat B."/>
            <person name="Martinez A.T."/>
            <person name="Otillar R."/>
            <person name="Spatafora J.W."/>
            <person name="Yadav J.S."/>
            <person name="Aerts A."/>
            <person name="Benoit I."/>
            <person name="Boyd A."/>
            <person name="Carlson A."/>
            <person name="Copeland A."/>
            <person name="Coutinho P.M."/>
            <person name="de Vries R.P."/>
            <person name="Ferreira P."/>
            <person name="Findley K."/>
            <person name="Foster B."/>
            <person name="Gaskell J."/>
            <person name="Glotzer D."/>
            <person name="Gorecki P."/>
            <person name="Heitman J."/>
            <person name="Hesse C."/>
            <person name="Hori C."/>
            <person name="Igarashi K."/>
            <person name="Jurgens J.A."/>
            <person name="Kallen N."/>
            <person name="Kersten P."/>
            <person name="Kohler A."/>
            <person name="Kuees U."/>
            <person name="Kumar T.K.A."/>
            <person name="Kuo A."/>
            <person name="LaButti K."/>
            <person name="Larrondo L.F."/>
            <person name="Lindquist E."/>
            <person name="Ling A."/>
            <person name="Lombard V."/>
            <person name="Lucas S."/>
            <person name="Lundell T."/>
            <person name="Martin R."/>
            <person name="McLaughlin D.J."/>
            <person name="Morgenstern I."/>
            <person name="Morin E."/>
            <person name="Murat C."/>
            <person name="Nagy L.G."/>
            <person name="Nolan M."/>
            <person name="Ohm R.A."/>
            <person name="Patyshakuliyeva A."/>
            <person name="Rokas A."/>
            <person name="Ruiz-Duenas F.J."/>
            <person name="Sabat G."/>
            <person name="Salamov A."/>
            <person name="Samejima M."/>
            <person name="Schmutz J."/>
            <person name="Slot J.C."/>
            <person name="St John F."/>
            <person name="Stenlid J."/>
            <person name="Sun H."/>
            <person name="Sun S."/>
            <person name="Syed K."/>
            <person name="Tsang A."/>
            <person name="Wiebenga A."/>
            <person name="Young D."/>
            <person name="Pisabarro A."/>
            <person name="Eastwood D.C."/>
            <person name="Martin F."/>
            <person name="Cullen D."/>
            <person name="Grigoriev I.V."/>
            <person name="Hibbett D.S."/>
        </authorList>
    </citation>
    <scope>NUCLEOTIDE SEQUENCE</scope>
    <source>
        <strain evidence="7">FP-58527</strain>
    </source>
</reference>
<dbReference type="HOGENOM" id="CLU_1643732_0_0_1"/>
<keyword evidence="4" id="KW-1133">Transmembrane helix</keyword>
<dbReference type="Gene3D" id="6.10.110.10">
    <property type="match status" value="1"/>
</dbReference>
<evidence type="ECO:0000256" key="3">
    <source>
        <dbReference type="ARBA" id="ARBA00022692"/>
    </source>
</evidence>
<evidence type="ECO:0000313" key="7">
    <source>
        <dbReference type="Proteomes" id="UP000015241"/>
    </source>
</evidence>
<protein>
    <recommendedName>
        <fullName evidence="8">RING-type domain-containing protein</fullName>
    </recommendedName>
</protein>
<dbReference type="Proteomes" id="UP000015241">
    <property type="component" value="Unassembled WGS sequence"/>
</dbReference>
<accession>S8FGX1</accession>
<dbReference type="EMBL" id="KE504174">
    <property type="protein sequence ID" value="EPS97649.1"/>
    <property type="molecule type" value="Genomic_DNA"/>
</dbReference>